<accession>A0A4P9J6E3</accession>
<dbReference type="InterPro" id="IPR010870">
    <property type="entry name" value="Porin_O/P"/>
</dbReference>
<dbReference type="InterPro" id="IPR023614">
    <property type="entry name" value="Porin_dom_sf"/>
</dbReference>
<proteinExistence type="predicted"/>
<evidence type="ECO:0000313" key="3">
    <source>
        <dbReference type="Proteomes" id="UP000310065"/>
    </source>
</evidence>
<reference evidence="2 3" key="1">
    <citation type="submission" date="2019-05" db="EMBL/GenBank/DDBJ databases">
        <title>Complete genome sequence of Pseudoalteromonas sp. 16-SW-7(T) isolated from the Okhotsk Sea, Russia.</title>
        <authorList>
            <person name="Nguyen T.H."/>
            <person name="Nedashkovskaya O.I."/>
            <person name="Kim S.-G."/>
        </authorList>
    </citation>
    <scope>NUCLEOTIDE SEQUENCE [LARGE SCALE GENOMIC DNA]</scope>
    <source>
        <strain evidence="2 3">16-SW-7</strain>
    </source>
</reference>
<dbReference type="Proteomes" id="UP000310065">
    <property type="component" value="Chromosome S1"/>
</dbReference>
<keyword evidence="1" id="KW-0732">Signal</keyword>
<dbReference type="RefSeq" id="WP_138490205.1">
    <property type="nucleotide sequence ID" value="NZ_CP040559.1"/>
</dbReference>
<evidence type="ECO:0000313" key="2">
    <source>
        <dbReference type="EMBL" id="QCU76379.1"/>
    </source>
</evidence>
<gene>
    <name evidence="2" type="ORF">FFU37_18085</name>
</gene>
<dbReference type="Pfam" id="PF07396">
    <property type="entry name" value="Porin_O_P"/>
    <property type="match status" value="1"/>
</dbReference>
<dbReference type="KEGG" id="pdv:FFU37_18085"/>
<dbReference type="AlphaFoldDB" id="A0A4P9J6E3"/>
<dbReference type="EMBL" id="CP040559">
    <property type="protein sequence ID" value="QCU76379.1"/>
    <property type="molecule type" value="Genomic_DNA"/>
</dbReference>
<evidence type="ECO:0000256" key="1">
    <source>
        <dbReference type="SAM" id="SignalP"/>
    </source>
</evidence>
<feature type="signal peptide" evidence="1">
    <location>
        <begin position="1"/>
        <end position="25"/>
    </location>
</feature>
<dbReference type="SUPFAM" id="SSF56935">
    <property type="entry name" value="Porins"/>
    <property type="match status" value="1"/>
</dbReference>
<dbReference type="Gene3D" id="2.40.160.10">
    <property type="entry name" value="Porin"/>
    <property type="match status" value="1"/>
</dbReference>
<feature type="chain" id="PRO_5021023108" evidence="1">
    <location>
        <begin position="26"/>
        <end position="364"/>
    </location>
</feature>
<organism evidence="2 3">
    <name type="scientific">Pseudoalteromonas distincta</name>
    <dbReference type="NCBI Taxonomy" id="77608"/>
    <lineage>
        <taxon>Bacteria</taxon>
        <taxon>Pseudomonadati</taxon>
        <taxon>Pseudomonadota</taxon>
        <taxon>Gammaproteobacteria</taxon>
        <taxon>Alteromonadales</taxon>
        <taxon>Pseudoalteromonadaceae</taxon>
        <taxon>Pseudoalteromonas</taxon>
    </lineage>
</organism>
<dbReference type="GeneID" id="88777582"/>
<sequence length="364" mass="40996">MTSKLTISTVALSTLCCFVSNASFAKINDDIDLSGYIMLDYNKFDTSLLEDQYDSNSSESTSEIRRARLSFKSDISKDWKSKFQLGFADGETEIKDAYLEYSGWKYADLTIGQQKEGFGLEKITSSRNLLMLERSMISEAFSPGRSLGISLSGDIASVNWQLGYYQPDEDEATSAITGRVAWVPWQQDTNLLHLGVAFSERQYDGNEFRVNEPLEVYTADSLIEGDKINADNLSQQGIELLWLKDRLTMMAEWQQAQVTSIENTTNDYEGGYLQFGYQLSGGYRKYKNVKLGANSEPGWELTGRYSLLKLKQENQDAKTYALGVNYTVNKNIKFMADYIKADYLEAGGTITSGNAISLRLQYSF</sequence>
<name>A0A4P9J6E3_9GAMM</name>
<protein>
    <submittedName>
        <fullName evidence="2">Porin</fullName>
    </submittedName>
</protein>